<dbReference type="SUPFAM" id="SSF56059">
    <property type="entry name" value="Glutathione synthetase ATP-binding domain-like"/>
    <property type="match status" value="1"/>
</dbReference>
<dbReference type="GO" id="GO:0018169">
    <property type="term" value="F:ribosomal S6-glutamic acid ligase activity"/>
    <property type="evidence" value="ECO:0007669"/>
    <property type="project" value="TreeGrafter"/>
</dbReference>
<dbReference type="GO" id="GO:0009432">
    <property type="term" value="P:SOS response"/>
    <property type="evidence" value="ECO:0007669"/>
    <property type="project" value="TreeGrafter"/>
</dbReference>
<name>A0A847SAK1_9NEIS</name>
<dbReference type="Gene3D" id="3.30.470.20">
    <property type="entry name" value="ATP-grasp fold, B domain"/>
    <property type="match status" value="1"/>
</dbReference>
<comment type="caution">
    <text evidence="1">The sequence shown here is derived from an EMBL/GenBank/DDBJ whole genome shotgun (WGS) entry which is preliminary data.</text>
</comment>
<reference evidence="1 2" key="1">
    <citation type="submission" date="2020-04" db="EMBL/GenBank/DDBJ databases">
        <title>Draft genome of Leeia sp. IMCC25680.</title>
        <authorList>
            <person name="Song J."/>
            <person name="Cho J.-C."/>
        </authorList>
    </citation>
    <scope>NUCLEOTIDE SEQUENCE [LARGE SCALE GENOMIC DNA]</scope>
    <source>
        <strain evidence="1 2">IMCC25680</strain>
    </source>
</reference>
<organism evidence="1 2">
    <name type="scientific">Leeia aquatica</name>
    <dbReference type="NCBI Taxonomy" id="2725557"/>
    <lineage>
        <taxon>Bacteria</taxon>
        <taxon>Pseudomonadati</taxon>
        <taxon>Pseudomonadota</taxon>
        <taxon>Betaproteobacteria</taxon>
        <taxon>Neisseriales</taxon>
        <taxon>Leeiaceae</taxon>
        <taxon>Leeia</taxon>
    </lineage>
</organism>
<evidence type="ECO:0000313" key="2">
    <source>
        <dbReference type="Proteomes" id="UP000587991"/>
    </source>
</evidence>
<proteinExistence type="predicted"/>
<keyword evidence="2" id="KW-1185">Reference proteome</keyword>
<evidence type="ECO:0000313" key="1">
    <source>
        <dbReference type="EMBL" id="NLR74359.1"/>
    </source>
</evidence>
<dbReference type="PANTHER" id="PTHR21621:SF0">
    <property type="entry name" value="BETA-CITRYLGLUTAMATE SYNTHASE B-RELATED"/>
    <property type="match status" value="1"/>
</dbReference>
<dbReference type="EMBL" id="JABAIM010000001">
    <property type="protein sequence ID" value="NLR74359.1"/>
    <property type="molecule type" value="Genomic_DNA"/>
</dbReference>
<dbReference type="PANTHER" id="PTHR21621">
    <property type="entry name" value="RIBOSOMAL PROTEIN S6 MODIFICATION PROTEIN"/>
    <property type="match status" value="1"/>
</dbReference>
<dbReference type="AlphaFoldDB" id="A0A847SAK1"/>
<protein>
    <recommendedName>
        <fullName evidence="3">ATP-grasp domain-containing protein</fullName>
    </recommendedName>
</protein>
<evidence type="ECO:0008006" key="3">
    <source>
        <dbReference type="Google" id="ProtNLM"/>
    </source>
</evidence>
<sequence>MGLLIIAPLRDDHALAVMWSLRRAGLDSWLWDPTAFPSQGTISLNPTELQTHRLEVHTLKGERVDLPLQHVKAVWCRRMMRAAPYLDFSHIHPADLGFVIEQASGMIRNVWDWLATVLADVPWVNPLNAHVESNSKGKQLLMAQRAGFAIPPTLISNHPQQVRAFCEQHQDGLIYKTFTPASWQDEPGRSLPTSRVCLKDLQDDQAIQSSPGIYQARIEKAHELRVLVCGTHLLAARIHSQEQAASSTDWRTQQGQLRMEPCELKADDRARIRSFMQGMGLAFGSLDLVVTPQGELVFLEVNEQGQFLFLESHCPALPALATVSSFFAEQLGLHRPHPWPDFASCKADSQLAEWRNQHHRHRPTPTRRIAYRFIEPPQPSGQG</sequence>
<dbReference type="GO" id="GO:0005737">
    <property type="term" value="C:cytoplasm"/>
    <property type="evidence" value="ECO:0007669"/>
    <property type="project" value="TreeGrafter"/>
</dbReference>
<dbReference type="Proteomes" id="UP000587991">
    <property type="component" value="Unassembled WGS sequence"/>
</dbReference>
<gene>
    <name evidence="1" type="ORF">HF682_04220</name>
</gene>
<dbReference type="RefSeq" id="WP_168875979.1">
    <property type="nucleotide sequence ID" value="NZ_JABAIM010000001.1"/>
</dbReference>
<accession>A0A847SAK1</accession>